<feature type="region of interest" description="Disordered" evidence="1">
    <location>
        <begin position="1"/>
        <end position="68"/>
    </location>
</feature>
<feature type="region of interest" description="Disordered" evidence="1">
    <location>
        <begin position="103"/>
        <end position="151"/>
    </location>
</feature>
<dbReference type="RefSeq" id="XP_049182588.1">
    <property type="nucleotide sequence ID" value="XM_049325915.1"/>
</dbReference>
<dbReference type="GeneID" id="73378066"/>
<accession>A0AAI9T127</accession>
<dbReference type="EMBL" id="JAHUZD010000021">
    <property type="protein sequence ID" value="KAI3406843.2"/>
    <property type="molecule type" value="Genomic_DNA"/>
</dbReference>
<feature type="compositionally biased region" description="Basic and acidic residues" evidence="1">
    <location>
        <begin position="1"/>
        <end position="17"/>
    </location>
</feature>
<feature type="compositionally biased region" description="Polar residues" evidence="1">
    <location>
        <begin position="126"/>
        <end position="137"/>
    </location>
</feature>
<dbReference type="AlphaFoldDB" id="A0AAI9T127"/>
<organism evidence="2 3">
    <name type="scientific">Candida oxycetoniae</name>
    <dbReference type="NCBI Taxonomy" id="497107"/>
    <lineage>
        <taxon>Eukaryota</taxon>
        <taxon>Fungi</taxon>
        <taxon>Dikarya</taxon>
        <taxon>Ascomycota</taxon>
        <taxon>Saccharomycotina</taxon>
        <taxon>Pichiomycetes</taxon>
        <taxon>Debaryomycetaceae</taxon>
        <taxon>Candida/Lodderomyces clade</taxon>
        <taxon>Candida</taxon>
    </lineage>
</organism>
<gene>
    <name evidence="2" type="ORF">KGF56_000449</name>
</gene>
<comment type="caution">
    <text evidence="2">The sequence shown here is derived from an EMBL/GenBank/DDBJ whole genome shotgun (WGS) entry which is preliminary data.</text>
</comment>
<evidence type="ECO:0000313" key="2">
    <source>
        <dbReference type="EMBL" id="KAI3406843.2"/>
    </source>
</evidence>
<proteinExistence type="predicted"/>
<evidence type="ECO:0000313" key="3">
    <source>
        <dbReference type="Proteomes" id="UP001202479"/>
    </source>
</evidence>
<sequence>MSEEKERLRQKYEKEEQLAYNGSSSHGGGGLPEAPPAYEDIQSQQNPYTNEKLDYEKPPQANDHNLVVNQDQPNVYKTKPELVNINDAPAEYLNPQYAKFRQNQQSKVARGEHANWDPKPLLNPGHVSNQKIQSSFPGKSGATYHNAADKQ</sequence>
<keyword evidence="3" id="KW-1185">Reference proteome</keyword>
<name>A0AAI9T127_9ASCO</name>
<reference evidence="2" key="1">
    <citation type="journal article" date="2022" name="DNA Res.">
        <title>Genome analysis of five recently described species of the CUG-Ser clade uncovers Candida theae as a new hybrid lineage with pathogenic potential in the Candida parapsilosis species complex.</title>
        <authorList>
            <person name="Mixao V."/>
            <person name="Del Olmo V."/>
            <person name="Hegedusova E."/>
            <person name="Saus E."/>
            <person name="Pryszcz L."/>
            <person name="Cillingova A."/>
            <person name="Nosek J."/>
            <person name="Gabaldon T."/>
        </authorList>
    </citation>
    <scope>NUCLEOTIDE SEQUENCE</scope>
    <source>
        <strain evidence="2">CBS 10844</strain>
    </source>
</reference>
<protein>
    <submittedName>
        <fullName evidence="2">Uncharacterized protein</fullName>
    </submittedName>
</protein>
<dbReference type="Proteomes" id="UP001202479">
    <property type="component" value="Unassembled WGS sequence"/>
</dbReference>
<evidence type="ECO:0000256" key="1">
    <source>
        <dbReference type="SAM" id="MobiDB-lite"/>
    </source>
</evidence>